<dbReference type="InterPro" id="IPR011877">
    <property type="entry name" value="Ribokinase"/>
</dbReference>
<evidence type="ECO:0000256" key="5">
    <source>
        <dbReference type="ARBA" id="ARBA00022840"/>
    </source>
</evidence>
<dbReference type="EMBL" id="AZDX01000037">
    <property type="protein sequence ID" value="KRL05574.1"/>
    <property type="molecule type" value="Genomic_DNA"/>
</dbReference>
<feature type="binding site" evidence="9">
    <location>
        <position position="283"/>
    </location>
    <ligand>
        <name>K(+)</name>
        <dbReference type="ChEBI" id="CHEBI:29103"/>
    </ligand>
</feature>
<feature type="binding site" evidence="9">
    <location>
        <position position="246"/>
    </location>
    <ligand>
        <name>K(+)</name>
        <dbReference type="ChEBI" id="CHEBI:29103"/>
    </ligand>
</feature>
<evidence type="ECO:0000256" key="4">
    <source>
        <dbReference type="ARBA" id="ARBA00022777"/>
    </source>
</evidence>
<dbReference type="GO" id="GO:0005829">
    <property type="term" value="C:cytosol"/>
    <property type="evidence" value="ECO:0007669"/>
    <property type="project" value="TreeGrafter"/>
</dbReference>
<comment type="activity regulation">
    <text evidence="9">Activated by a monovalent cation that binds near, but not in, the active site. The most likely occupant of the site in vivo is potassium. Ion binding induces a conformational change that may alter substrate affinity.</text>
</comment>
<feature type="binding site" evidence="9">
    <location>
        <position position="140"/>
    </location>
    <ligand>
        <name>substrate</name>
    </ligand>
</feature>
<evidence type="ECO:0000256" key="10">
    <source>
        <dbReference type="NCBIfam" id="TIGR02152"/>
    </source>
</evidence>
<keyword evidence="7 9" id="KW-0630">Potassium</keyword>
<comment type="cofactor">
    <cofactor evidence="9">
        <name>Mg(2+)</name>
        <dbReference type="ChEBI" id="CHEBI:18420"/>
    </cofactor>
    <text evidence="9">Requires a divalent cation, most likely magnesium in vivo, as an electrophilic catalyst to aid phosphoryl group transfer. It is the chelate of the metal and the nucleotide that is the actual substrate.</text>
</comment>
<comment type="function">
    <text evidence="9">Catalyzes the phosphorylation of ribose at O-5 in a reaction requiring ATP and magnesium. The resulting D-ribose-5-phosphate can then be used either for sythesis of nucleotides, histidine, and tryptophan, or as a component of the pentose phosphate pathway.</text>
</comment>
<evidence type="ECO:0000256" key="1">
    <source>
        <dbReference type="ARBA" id="ARBA00022679"/>
    </source>
</evidence>
<evidence type="ECO:0000256" key="8">
    <source>
        <dbReference type="ARBA" id="ARBA00023277"/>
    </source>
</evidence>
<dbReference type="UniPathway" id="UPA00916">
    <property type="reaction ID" value="UER00889"/>
</dbReference>
<feature type="binding site" evidence="9">
    <location>
        <position position="184"/>
    </location>
    <ligand>
        <name>ATP</name>
        <dbReference type="ChEBI" id="CHEBI:30616"/>
    </ligand>
</feature>
<dbReference type="SUPFAM" id="SSF53613">
    <property type="entry name" value="Ribokinase-like"/>
    <property type="match status" value="1"/>
</dbReference>
<evidence type="ECO:0000256" key="3">
    <source>
        <dbReference type="ARBA" id="ARBA00022741"/>
    </source>
</evidence>
<comment type="subunit">
    <text evidence="9">Homodimer.</text>
</comment>
<feature type="binding site" evidence="9">
    <location>
        <position position="286"/>
    </location>
    <ligand>
        <name>K(+)</name>
        <dbReference type="ChEBI" id="CHEBI:29103"/>
    </ligand>
</feature>
<dbReference type="Pfam" id="PF00294">
    <property type="entry name" value="PfkB"/>
    <property type="match status" value="1"/>
</dbReference>
<dbReference type="GO" id="GO:0005524">
    <property type="term" value="F:ATP binding"/>
    <property type="evidence" value="ECO:0007669"/>
    <property type="project" value="UniProtKB-UniRule"/>
</dbReference>
<feature type="binding site" evidence="9">
    <location>
        <begin position="251"/>
        <end position="252"/>
    </location>
    <ligand>
        <name>ATP</name>
        <dbReference type="ChEBI" id="CHEBI:30616"/>
    </ligand>
</feature>
<dbReference type="PANTHER" id="PTHR10584:SF166">
    <property type="entry name" value="RIBOKINASE"/>
    <property type="match status" value="1"/>
</dbReference>
<evidence type="ECO:0000256" key="6">
    <source>
        <dbReference type="ARBA" id="ARBA00022842"/>
    </source>
</evidence>
<evidence type="ECO:0000256" key="2">
    <source>
        <dbReference type="ARBA" id="ARBA00022723"/>
    </source>
</evidence>
<dbReference type="PANTHER" id="PTHR10584">
    <property type="entry name" value="SUGAR KINASE"/>
    <property type="match status" value="1"/>
</dbReference>
<comment type="caution">
    <text evidence="9">Lacks conserved residue(s) required for the propagation of feature annotation.</text>
</comment>
<evidence type="ECO:0000259" key="11">
    <source>
        <dbReference type="Pfam" id="PF00294"/>
    </source>
</evidence>
<feature type="binding site" evidence="9">
    <location>
        <position position="292"/>
    </location>
    <ligand>
        <name>K(+)</name>
        <dbReference type="ChEBI" id="CHEBI:29103"/>
    </ligand>
</feature>
<dbReference type="Proteomes" id="UP000051448">
    <property type="component" value="Unassembled WGS sequence"/>
</dbReference>
<feature type="binding site" evidence="9">
    <location>
        <position position="252"/>
    </location>
    <ligand>
        <name>substrate</name>
    </ligand>
</feature>
<dbReference type="CDD" id="cd01174">
    <property type="entry name" value="ribokinase"/>
    <property type="match status" value="1"/>
</dbReference>
<accession>A0A0R1MC43</accession>
<dbReference type="STRING" id="1423759.FC92_GL001278"/>
<evidence type="ECO:0000256" key="7">
    <source>
        <dbReference type="ARBA" id="ARBA00022958"/>
    </source>
</evidence>
<keyword evidence="13" id="KW-1185">Reference proteome</keyword>
<keyword evidence="3 9" id="KW-0547">Nucleotide-binding</keyword>
<dbReference type="GeneID" id="98311511"/>
<keyword evidence="1 9" id="KW-0808">Transferase</keyword>
<feature type="domain" description="Carbohydrate kinase PfkB" evidence="11">
    <location>
        <begin position="1"/>
        <end position="296"/>
    </location>
</feature>
<sequence>MKKITILGSINVDVILKIARLPKPGETMKMKSLATAGGGKGANQAIAAVRSGAATTFIGKVGNDGYGKKMLTLLKKDSIDTTNVVVKKDGQTGQAYILLQDSGQNSIIINGGTNLEITAADVINAQDSIKNADFIIAQFEVKLERIMEAFSIAHKNKVTTILNPAPAQSVADDLLKITDLIIPNEIEAQMLTGIKITDKDTAAAAAKILREKGTRNVIITLGSKGAYYLTEDDEGLIPALKVKAIDTTAAGDTFIGALCSQLENNLANIKEAIEYATKASAITVQTLGAISSIPTRKQINN</sequence>
<keyword evidence="5 9" id="KW-0067">ATP-binding</keyword>
<dbReference type="AlphaFoldDB" id="A0A0R1MC43"/>
<feature type="binding site" evidence="9">
    <location>
        <begin position="39"/>
        <end position="43"/>
    </location>
    <ligand>
        <name>substrate</name>
    </ligand>
</feature>
<dbReference type="InterPro" id="IPR029056">
    <property type="entry name" value="Ribokinase-like"/>
</dbReference>
<dbReference type="RefSeq" id="WP_057870089.1">
    <property type="nucleotide sequence ID" value="NZ_AZDX01000037.1"/>
</dbReference>
<dbReference type="GO" id="GO:0019303">
    <property type="term" value="P:D-ribose catabolic process"/>
    <property type="evidence" value="ECO:0007669"/>
    <property type="project" value="UniProtKB-UniRule"/>
</dbReference>
<evidence type="ECO:0000256" key="9">
    <source>
        <dbReference type="HAMAP-Rule" id="MF_01987"/>
    </source>
</evidence>
<feature type="active site" description="Proton acceptor" evidence="9">
    <location>
        <position position="252"/>
    </location>
</feature>
<dbReference type="PRINTS" id="PR00990">
    <property type="entry name" value="RIBOKINASE"/>
</dbReference>
<keyword evidence="4 9" id="KW-0418">Kinase</keyword>
<gene>
    <name evidence="9" type="primary">rbsK</name>
    <name evidence="12" type="ORF">FC92_GL001278</name>
</gene>
<keyword evidence="6 9" id="KW-0460">Magnesium</keyword>
<dbReference type="HAMAP" id="MF_01987">
    <property type="entry name" value="Ribokinase"/>
    <property type="match status" value="1"/>
</dbReference>
<dbReference type="OrthoDB" id="9775849at2"/>
<comment type="catalytic activity">
    <reaction evidence="9">
        <text>D-ribose + ATP = D-ribose 5-phosphate + ADP + H(+)</text>
        <dbReference type="Rhea" id="RHEA:13697"/>
        <dbReference type="ChEBI" id="CHEBI:15378"/>
        <dbReference type="ChEBI" id="CHEBI:30616"/>
        <dbReference type="ChEBI" id="CHEBI:47013"/>
        <dbReference type="ChEBI" id="CHEBI:78346"/>
        <dbReference type="ChEBI" id="CHEBI:456216"/>
        <dbReference type="EC" id="2.7.1.15"/>
    </reaction>
</comment>
<evidence type="ECO:0000313" key="13">
    <source>
        <dbReference type="Proteomes" id="UP000051448"/>
    </source>
</evidence>
<reference evidence="12 13" key="1">
    <citation type="journal article" date="2015" name="Genome Announc.">
        <title>Expanding the biotechnology potential of lactobacilli through comparative genomics of 213 strains and associated genera.</title>
        <authorList>
            <person name="Sun Z."/>
            <person name="Harris H.M."/>
            <person name="McCann A."/>
            <person name="Guo C."/>
            <person name="Argimon S."/>
            <person name="Zhang W."/>
            <person name="Yang X."/>
            <person name="Jeffery I.B."/>
            <person name="Cooney J.C."/>
            <person name="Kagawa T.F."/>
            <person name="Liu W."/>
            <person name="Song Y."/>
            <person name="Salvetti E."/>
            <person name="Wrobel A."/>
            <person name="Rasinkangas P."/>
            <person name="Parkhill J."/>
            <person name="Rea M.C."/>
            <person name="O'Sullivan O."/>
            <person name="Ritari J."/>
            <person name="Douillard F.P."/>
            <person name="Paul Ross R."/>
            <person name="Yang R."/>
            <person name="Briner A.E."/>
            <person name="Felis G.E."/>
            <person name="de Vos W.M."/>
            <person name="Barrangou R."/>
            <person name="Klaenhammer T.R."/>
            <person name="Caufield P.W."/>
            <person name="Cui Y."/>
            <person name="Zhang H."/>
            <person name="O'Toole P.W."/>
        </authorList>
    </citation>
    <scope>NUCLEOTIDE SEQUENCE [LARGE SCALE GENOMIC DNA]</scope>
    <source>
        <strain evidence="12 13">DSM 19519</strain>
    </source>
</reference>
<dbReference type="InterPro" id="IPR002139">
    <property type="entry name" value="Ribo/fructo_kinase"/>
</dbReference>
<keyword evidence="8 9" id="KW-0119">Carbohydrate metabolism</keyword>
<name>A0A0R1MC43_9LACO</name>
<comment type="pathway">
    <text evidence="9">Carbohydrate metabolism; D-ribose degradation; D-ribose 5-phosphate from beta-D-ribopyranose: step 2/2.</text>
</comment>
<feature type="binding site" evidence="9">
    <location>
        <position position="248"/>
    </location>
    <ligand>
        <name>K(+)</name>
        <dbReference type="ChEBI" id="CHEBI:29103"/>
    </ligand>
</feature>
<proteinExistence type="inferred from homology"/>
<comment type="caution">
    <text evidence="12">The sequence shown here is derived from an EMBL/GenBank/DDBJ whole genome shotgun (WGS) entry which is preliminary data.</text>
</comment>
<dbReference type="NCBIfam" id="TIGR02152">
    <property type="entry name" value="D_ribokin_bact"/>
    <property type="match status" value="1"/>
</dbReference>
<keyword evidence="9" id="KW-0963">Cytoplasm</keyword>
<comment type="similarity">
    <text evidence="9">Belongs to the carbohydrate kinase PfkB family. Ribokinase subfamily.</text>
</comment>
<evidence type="ECO:0000313" key="12">
    <source>
        <dbReference type="EMBL" id="KRL05574.1"/>
    </source>
</evidence>
<dbReference type="Gene3D" id="3.40.1190.20">
    <property type="match status" value="1"/>
</dbReference>
<dbReference type="GO" id="GO:0004747">
    <property type="term" value="F:ribokinase activity"/>
    <property type="evidence" value="ECO:0007669"/>
    <property type="project" value="UniProtKB-UniRule"/>
</dbReference>
<comment type="subcellular location">
    <subcellularLocation>
        <location evidence="9">Cytoplasm</location>
    </subcellularLocation>
</comment>
<dbReference type="InterPro" id="IPR011611">
    <property type="entry name" value="PfkB_dom"/>
</dbReference>
<feature type="binding site" evidence="9">
    <location>
        <begin position="11"/>
        <end position="13"/>
    </location>
    <ligand>
        <name>substrate</name>
    </ligand>
</feature>
<keyword evidence="2 9" id="KW-0479">Metal-binding</keyword>
<dbReference type="EC" id="2.7.1.15" evidence="9 10"/>
<protein>
    <recommendedName>
        <fullName evidence="9 10">Ribokinase</fullName>
        <shortName evidence="9">RK</shortName>
        <ecNumber evidence="9 10">2.7.1.15</ecNumber>
    </recommendedName>
</protein>
<feature type="binding site" evidence="9">
    <location>
        <begin position="220"/>
        <end position="225"/>
    </location>
    <ligand>
        <name>ATP</name>
        <dbReference type="ChEBI" id="CHEBI:30616"/>
    </ligand>
</feature>
<dbReference type="GO" id="GO:0046872">
    <property type="term" value="F:metal ion binding"/>
    <property type="evidence" value="ECO:0007669"/>
    <property type="project" value="UniProtKB-KW"/>
</dbReference>
<dbReference type="PATRIC" id="fig|1423759.3.peg.1346"/>
<feature type="binding site" evidence="9">
    <location>
        <position position="288"/>
    </location>
    <ligand>
        <name>K(+)</name>
        <dbReference type="ChEBI" id="CHEBI:29103"/>
    </ligand>
</feature>
<organism evidence="12 13">
    <name type="scientific">Liquorilactobacillus hordei DSM 19519</name>
    <dbReference type="NCBI Taxonomy" id="1423759"/>
    <lineage>
        <taxon>Bacteria</taxon>
        <taxon>Bacillati</taxon>
        <taxon>Bacillota</taxon>
        <taxon>Bacilli</taxon>
        <taxon>Lactobacillales</taxon>
        <taxon>Lactobacillaceae</taxon>
        <taxon>Liquorilactobacillus</taxon>
    </lineage>
</organism>